<dbReference type="PANTHER" id="PTHR10177">
    <property type="entry name" value="CYCLINS"/>
    <property type="match status" value="1"/>
</dbReference>
<dbReference type="SUPFAM" id="SSF47954">
    <property type="entry name" value="Cyclin-like"/>
    <property type="match status" value="2"/>
</dbReference>
<feature type="compositionally biased region" description="Low complexity" evidence="5">
    <location>
        <begin position="78"/>
        <end position="93"/>
    </location>
</feature>
<dbReference type="PIRSF" id="PIRSF001771">
    <property type="entry name" value="Cyclin_A_B_D_E"/>
    <property type="match status" value="1"/>
</dbReference>
<accession>A0A9Q1BR44</accession>
<dbReference type="InterPro" id="IPR036915">
    <property type="entry name" value="Cyclin-like_sf"/>
</dbReference>
<dbReference type="SMART" id="SM01332">
    <property type="entry name" value="Cyclin_C"/>
    <property type="match status" value="1"/>
</dbReference>
<dbReference type="InterPro" id="IPR013763">
    <property type="entry name" value="Cyclin-like_dom"/>
</dbReference>
<dbReference type="AlphaFoldDB" id="A0A9Q1BR44"/>
<dbReference type="InterPro" id="IPR046965">
    <property type="entry name" value="Cyclin_A/B-like"/>
</dbReference>
<keyword evidence="9" id="KW-1185">Reference proteome</keyword>
<reference evidence="8" key="1">
    <citation type="submission" date="2021-10" db="EMBL/GenBank/DDBJ databases">
        <title>Tropical sea cucumber genome reveals ecological adaptation and Cuvierian tubules defense mechanism.</title>
        <authorList>
            <person name="Chen T."/>
        </authorList>
    </citation>
    <scope>NUCLEOTIDE SEQUENCE</scope>
    <source>
        <strain evidence="8">Nanhai2018</strain>
        <tissue evidence="8">Muscle</tissue>
    </source>
</reference>
<feature type="compositionally biased region" description="Polar residues" evidence="5">
    <location>
        <begin position="26"/>
        <end position="36"/>
    </location>
</feature>
<keyword evidence="3" id="KW-0131">Cell cycle</keyword>
<dbReference type="CDD" id="cd20508">
    <property type="entry name" value="CYCLIN_CCNB3_rpt1"/>
    <property type="match status" value="1"/>
</dbReference>
<keyword evidence="2 4" id="KW-0195">Cyclin</keyword>
<organism evidence="8 9">
    <name type="scientific">Holothuria leucospilota</name>
    <name type="common">Black long sea cucumber</name>
    <name type="synonym">Mertensiothuria leucospilota</name>
    <dbReference type="NCBI Taxonomy" id="206669"/>
    <lineage>
        <taxon>Eukaryota</taxon>
        <taxon>Metazoa</taxon>
        <taxon>Echinodermata</taxon>
        <taxon>Eleutherozoa</taxon>
        <taxon>Echinozoa</taxon>
        <taxon>Holothuroidea</taxon>
        <taxon>Aspidochirotacea</taxon>
        <taxon>Aspidochirotida</taxon>
        <taxon>Holothuriidae</taxon>
        <taxon>Holothuria</taxon>
    </lineage>
</organism>
<feature type="compositionally biased region" description="Basic residues" evidence="5">
    <location>
        <begin position="1"/>
        <end position="10"/>
    </location>
</feature>
<keyword evidence="1" id="KW-0132">Cell division</keyword>
<gene>
    <name evidence="8" type="ORF">HOLleu_27965</name>
</gene>
<evidence type="ECO:0000256" key="4">
    <source>
        <dbReference type="RuleBase" id="RU000383"/>
    </source>
</evidence>
<dbReference type="InterPro" id="IPR004367">
    <property type="entry name" value="Cyclin_C-dom"/>
</dbReference>
<comment type="caution">
    <text evidence="8">The sequence shown here is derived from an EMBL/GenBank/DDBJ whole genome shotgun (WGS) entry which is preliminary data.</text>
</comment>
<feature type="domain" description="Cyclin-like" evidence="6">
    <location>
        <begin position="364"/>
        <end position="448"/>
    </location>
</feature>
<feature type="domain" description="Cyclin C-terminal" evidence="7">
    <location>
        <begin position="360"/>
        <end position="476"/>
    </location>
</feature>
<dbReference type="SMART" id="SM00385">
    <property type="entry name" value="CYCLIN"/>
    <property type="match status" value="2"/>
</dbReference>
<dbReference type="Proteomes" id="UP001152320">
    <property type="component" value="Chromosome 13"/>
</dbReference>
<dbReference type="Pfam" id="PF00134">
    <property type="entry name" value="Cyclin_N"/>
    <property type="match status" value="1"/>
</dbReference>
<evidence type="ECO:0000256" key="1">
    <source>
        <dbReference type="ARBA" id="ARBA00022618"/>
    </source>
</evidence>
<evidence type="ECO:0000256" key="3">
    <source>
        <dbReference type="ARBA" id="ARBA00023306"/>
    </source>
</evidence>
<protein>
    <submittedName>
        <fullName evidence="8">G2/mitotic-specific cyclin-B3</fullName>
    </submittedName>
</protein>
<dbReference type="GO" id="GO:0044772">
    <property type="term" value="P:mitotic cell cycle phase transition"/>
    <property type="evidence" value="ECO:0007669"/>
    <property type="project" value="InterPro"/>
</dbReference>
<sequence length="481" mass="54226">MPVNLRRKGIRSGLPVLKQIHHDNIPASTNQTTGPQTRGKRRSSGSPQQQAPSHKRAAFGDITNAYRNVRNVAKGKGKSSSSIPKPAKKSIPSSKKDTEVSKEETNVTTDLEKMAILSTGSSSSSNSGVSSEENSPVDDVVMLSPASVPLPGSSPEDEVMDHVEIMNQKNLEKTKMNKENSTGEETVKNEVVALGSEESITMQDVTEPIKEDIVNIDEENKNDPNQSPEYAFEIFQYLKAREPIFRVTPYFENQKELTPLMRSILMDWLVEVQENFELNHETLYLAVKLVDIYLTRVTITKDTLQLLGAAAMFISCKFDERCPPALEDFVFICDDAYDRRQFIKMEKDILKCIDYDLGMPLSYRFLRRYAKCVHASMETLTLGRFILELSLMEAEFISTSESKLAAAVLLLAFKMKNSGKWDTTLEHFSGYKVTELTHLMQRLNAMLVKPPPKQLTTVRTKYSHKVFYEVAKIPPLEVLTL</sequence>
<evidence type="ECO:0000259" key="7">
    <source>
        <dbReference type="SMART" id="SM01332"/>
    </source>
</evidence>
<feature type="compositionally biased region" description="Basic and acidic residues" evidence="5">
    <location>
        <begin position="94"/>
        <end position="113"/>
    </location>
</feature>
<dbReference type="GO" id="GO:0051301">
    <property type="term" value="P:cell division"/>
    <property type="evidence" value="ECO:0007669"/>
    <property type="project" value="UniProtKB-KW"/>
</dbReference>
<comment type="similarity">
    <text evidence="4">Belongs to the cyclin family.</text>
</comment>
<feature type="domain" description="Cyclin-like" evidence="6">
    <location>
        <begin position="267"/>
        <end position="351"/>
    </location>
</feature>
<proteinExistence type="inferred from homology"/>
<feature type="region of interest" description="Disordered" evidence="5">
    <location>
        <begin position="1"/>
        <end position="113"/>
    </location>
</feature>
<dbReference type="EMBL" id="JAIZAY010000013">
    <property type="protein sequence ID" value="KAJ8031282.1"/>
    <property type="molecule type" value="Genomic_DNA"/>
</dbReference>
<evidence type="ECO:0000256" key="2">
    <source>
        <dbReference type="ARBA" id="ARBA00023127"/>
    </source>
</evidence>
<evidence type="ECO:0000313" key="8">
    <source>
        <dbReference type="EMBL" id="KAJ8031282.1"/>
    </source>
</evidence>
<dbReference type="CDD" id="cd20510">
    <property type="entry name" value="CYCLIN_CCNB3_rpt2"/>
    <property type="match status" value="1"/>
</dbReference>
<dbReference type="InterPro" id="IPR006671">
    <property type="entry name" value="Cyclin_N"/>
</dbReference>
<dbReference type="InterPro" id="IPR039361">
    <property type="entry name" value="Cyclin"/>
</dbReference>
<dbReference type="Pfam" id="PF02984">
    <property type="entry name" value="Cyclin_C"/>
    <property type="match status" value="1"/>
</dbReference>
<evidence type="ECO:0000256" key="5">
    <source>
        <dbReference type="SAM" id="MobiDB-lite"/>
    </source>
</evidence>
<dbReference type="Gene3D" id="1.10.472.10">
    <property type="entry name" value="Cyclin-like"/>
    <property type="match status" value="2"/>
</dbReference>
<evidence type="ECO:0000259" key="6">
    <source>
        <dbReference type="SMART" id="SM00385"/>
    </source>
</evidence>
<dbReference type="GO" id="GO:0016538">
    <property type="term" value="F:cyclin-dependent protein serine/threonine kinase regulator activity"/>
    <property type="evidence" value="ECO:0007669"/>
    <property type="project" value="InterPro"/>
</dbReference>
<dbReference type="OrthoDB" id="5590282at2759"/>
<dbReference type="FunFam" id="1.10.472.10:FF:000001">
    <property type="entry name" value="G2/mitotic-specific cyclin"/>
    <property type="match status" value="1"/>
</dbReference>
<evidence type="ECO:0000313" key="9">
    <source>
        <dbReference type="Proteomes" id="UP001152320"/>
    </source>
</evidence>
<name>A0A9Q1BR44_HOLLE</name>